<dbReference type="OMA" id="WDEREFP"/>
<accession>A0A060S843</accession>
<name>A0A060S843_PYCCI</name>
<dbReference type="EMBL" id="CCBP010000020">
    <property type="protein sequence ID" value="CDO68558.1"/>
    <property type="molecule type" value="Genomic_DNA"/>
</dbReference>
<dbReference type="Proteomes" id="UP000029665">
    <property type="component" value="Unassembled WGS sequence"/>
</dbReference>
<feature type="region of interest" description="Disordered" evidence="1">
    <location>
        <begin position="1"/>
        <end position="26"/>
    </location>
</feature>
<organism evidence="2 3">
    <name type="scientific">Pycnoporus cinnabarinus</name>
    <name type="common">Cinnabar-red polypore</name>
    <name type="synonym">Trametes cinnabarina</name>
    <dbReference type="NCBI Taxonomy" id="5643"/>
    <lineage>
        <taxon>Eukaryota</taxon>
        <taxon>Fungi</taxon>
        <taxon>Dikarya</taxon>
        <taxon>Basidiomycota</taxon>
        <taxon>Agaricomycotina</taxon>
        <taxon>Agaricomycetes</taxon>
        <taxon>Polyporales</taxon>
        <taxon>Polyporaceae</taxon>
        <taxon>Trametes</taxon>
    </lineage>
</organism>
<evidence type="ECO:0000313" key="2">
    <source>
        <dbReference type="EMBL" id="CDO68558.1"/>
    </source>
</evidence>
<feature type="region of interest" description="Disordered" evidence="1">
    <location>
        <begin position="203"/>
        <end position="228"/>
    </location>
</feature>
<evidence type="ECO:0000256" key="1">
    <source>
        <dbReference type="SAM" id="MobiDB-lite"/>
    </source>
</evidence>
<dbReference type="AlphaFoldDB" id="A0A060S843"/>
<sequence length="826" mass="92288">MPRTRLTNLPRSRVIQRKATVSRASSSSFSEVALHADAPPPPDEVIRHTKRRIRKSERDEHKDILRTLREVRTYRGGFTRPTIIRATNWFKGGPYVVKRKVYESPEPAAYTPYTVFYLEGRYPVSFGLGRTSSYPAAIAKCKEGYFPSLVRAANSLHAKGHYVEAMDTARWPWEGPRKRKRVKWWERGENPRTLPAQALDAALSQLSEESQSEEAHQASSSKAKAGQVPTELLAGSTSFARAVHPRGFHTAVVARNSDDHSSHQSRKNIPTSSWSRSHRPSQDASDDVVPTYYVERKKQRDQIAERKEEEGGLMAELNAGILSEGLAAQTRVREEKIPVEVRLPDGRVAHPSGFTPPTPETEFHPVAAKIPTEEHPLVATVKQTWDEREFPIKPAAPIIPDPEKEQGWVKRVVTSGGTGKALTGVRDINAEKSAFGVAQSASTSTEDRSKIATSAWDSPTHAQDGNDPDSVVPSFYIERKKQRDQIAERKEEEGGLMAELNAGILNEDLAAQTREREEKIPVEVPLEDGTVVHPSGFQPPTPETKFHPVAAKPPDSPKLPWTEVAAVKEGSAAPHANSSAKKSNDARGLHTSAVVRAAVLPHSPTALQLVLDQQGIQLESKEVDPVFKRRERYFPFIEKQPYWRPLLSVTLSTRPLADAMCENTHCGDDRGHPYYVSLNAEDRKDFSSMNTRMRNLRLNRFQDVTKQIALRLHGRYGGFLGIRAKASDRGRGYDGEHLADGLPKETRMIKIGVGEWYPFAEEVKERFLADAEAGGYRDSIEVFGIDEWGMRTDGKRWNNQQEVEGAVMASLLEEQAEPDFDESDVD</sequence>
<comment type="caution">
    <text evidence="2">The sequence shown here is derived from an EMBL/GenBank/DDBJ whole genome shotgun (WGS) entry which is preliminary data.</text>
</comment>
<dbReference type="OrthoDB" id="3258969at2759"/>
<feature type="region of interest" description="Disordered" evidence="1">
    <location>
        <begin position="255"/>
        <end position="293"/>
    </location>
</feature>
<proteinExistence type="predicted"/>
<feature type="compositionally biased region" description="Polar residues" evidence="1">
    <location>
        <begin position="451"/>
        <end position="463"/>
    </location>
</feature>
<gene>
    <name evidence="2" type="ORF">BN946_scf184998.g55</name>
</gene>
<feature type="region of interest" description="Disordered" evidence="1">
    <location>
        <begin position="439"/>
        <end position="472"/>
    </location>
</feature>
<keyword evidence="3" id="KW-1185">Reference proteome</keyword>
<protein>
    <submittedName>
        <fullName evidence="2">Uncharacterized protein</fullName>
    </submittedName>
</protein>
<reference evidence="2" key="1">
    <citation type="submission" date="2014-01" db="EMBL/GenBank/DDBJ databases">
        <title>The genome of the white-rot fungus Pycnoporus cinnabarinus: a basidiomycete model with a versatile arsenal for lignocellulosic biomass breakdown.</title>
        <authorList>
            <person name="Levasseur A."/>
            <person name="Lomascolo A."/>
            <person name="Ruiz-Duenas F.J."/>
            <person name="Uzan E."/>
            <person name="Piumi F."/>
            <person name="Kues U."/>
            <person name="Ram A.F.J."/>
            <person name="Murat C."/>
            <person name="Haon M."/>
            <person name="Benoit I."/>
            <person name="Arfi Y."/>
            <person name="Chevret D."/>
            <person name="Drula E."/>
            <person name="Kwon M.J."/>
            <person name="Gouret P."/>
            <person name="Lesage-Meessen L."/>
            <person name="Lombard V."/>
            <person name="Mariette J."/>
            <person name="Noirot C."/>
            <person name="Park J."/>
            <person name="Patyshakuliyeva A."/>
            <person name="Wieneger R.A.B."/>
            <person name="Wosten H.A.B."/>
            <person name="Martin F."/>
            <person name="Coutinho P.M."/>
            <person name="de Vries R."/>
            <person name="Martinez A.T."/>
            <person name="Klopp C."/>
            <person name="Pontarotti P."/>
            <person name="Henrissat B."/>
            <person name="Record E."/>
        </authorList>
    </citation>
    <scope>NUCLEOTIDE SEQUENCE [LARGE SCALE GENOMIC DNA]</scope>
    <source>
        <strain evidence="2">BRFM137</strain>
    </source>
</reference>
<dbReference type="HOGENOM" id="CLU_356812_0_0_1"/>
<feature type="compositionally biased region" description="Polar residues" evidence="1">
    <location>
        <begin position="1"/>
        <end position="10"/>
    </location>
</feature>
<evidence type="ECO:0000313" key="3">
    <source>
        <dbReference type="Proteomes" id="UP000029665"/>
    </source>
</evidence>